<dbReference type="OMA" id="YAHAFSR"/>
<accession>B8LCK6</accession>
<dbReference type="PaxDb" id="35128-Thaps10414"/>
<reference evidence="2 3" key="2">
    <citation type="journal article" date="2008" name="Nature">
        <title>The Phaeodactylum genome reveals the evolutionary history of diatom genomes.</title>
        <authorList>
            <person name="Bowler C."/>
            <person name="Allen A.E."/>
            <person name="Badger J.H."/>
            <person name="Grimwood J."/>
            <person name="Jabbari K."/>
            <person name="Kuo A."/>
            <person name="Maheswari U."/>
            <person name="Martens C."/>
            <person name="Maumus F."/>
            <person name="Otillar R.P."/>
            <person name="Rayko E."/>
            <person name="Salamov A."/>
            <person name="Vandepoele K."/>
            <person name="Beszteri B."/>
            <person name="Gruber A."/>
            <person name="Heijde M."/>
            <person name="Katinka M."/>
            <person name="Mock T."/>
            <person name="Valentin K."/>
            <person name="Verret F."/>
            <person name="Berges J.A."/>
            <person name="Brownlee C."/>
            <person name="Cadoret J.P."/>
            <person name="Chiovitti A."/>
            <person name="Choi C.J."/>
            <person name="Coesel S."/>
            <person name="De Martino A."/>
            <person name="Detter J.C."/>
            <person name="Durkin C."/>
            <person name="Falciatore A."/>
            <person name="Fournet J."/>
            <person name="Haruta M."/>
            <person name="Huysman M.J."/>
            <person name="Jenkins B.D."/>
            <person name="Jiroutova K."/>
            <person name="Jorgensen R.E."/>
            <person name="Joubert Y."/>
            <person name="Kaplan A."/>
            <person name="Kroger N."/>
            <person name="Kroth P.G."/>
            <person name="La Roche J."/>
            <person name="Lindquist E."/>
            <person name="Lommer M."/>
            <person name="Martin-Jezequel V."/>
            <person name="Lopez P.J."/>
            <person name="Lucas S."/>
            <person name="Mangogna M."/>
            <person name="McGinnis K."/>
            <person name="Medlin L.K."/>
            <person name="Montsant A."/>
            <person name="Oudot-Le Secq M.P."/>
            <person name="Napoli C."/>
            <person name="Obornik M."/>
            <person name="Parker M.S."/>
            <person name="Petit J.L."/>
            <person name="Porcel B.M."/>
            <person name="Poulsen N."/>
            <person name="Robison M."/>
            <person name="Rychlewski L."/>
            <person name="Rynearson T.A."/>
            <person name="Schmutz J."/>
            <person name="Shapiro H."/>
            <person name="Siaut M."/>
            <person name="Stanley M."/>
            <person name="Sussman M.R."/>
            <person name="Taylor A.R."/>
            <person name="Vardi A."/>
            <person name="von Dassow P."/>
            <person name="Vyverman W."/>
            <person name="Willis A."/>
            <person name="Wyrwicz L.S."/>
            <person name="Rokhsar D.S."/>
            <person name="Weissenbach J."/>
            <person name="Armbrust E.V."/>
            <person name="Green B.R."/>
            <person name="Van de Peer Y."/>
            <person name="Grigoriev I.V."/>
        </authorList>
    </citation>
    <scope>NUCLEOTIDE SEQUENCE [LARGE SCALE GENOMIC DNA]</scope>
    <source>
        <strain evidence="2 3">CCMP1335</strain>
    </source>
</reference>
<evidence type="ECO:0000313" key="3">
    <source>
        <dbReference type="Proteomes" id="UP000001449"/>
    </source>
</evidence>
<dbReference type="Gene3D" id="1.10.579.10">
    <property type="entry name" value="DNA Cyclobutane Dipyrimidine Photolyase, subunit A, domain 3"/>
    <property type="match status" value="1"/>
</dbReference>
<reference evidence="2 3" key="1">
    <citation type="journal article" date="2004" name="Science">
        <title>The genome of the diatom Thalassiosira pseudonana: ecology, evolution, and metabolism.</title>
        <authorList>
            <person name="Armbrust E.V."/>
            <person name="Berges J.A."/>
            <person name="Bowler C."/>
            <person name="Green B.R."/>
            <person name="Martinez D."/>
            <person name="Putnam N.H."/>
            <person name="Zhou S."/>
            <person name="Allen A.E."/>
            <person name="Apt K.E."/>
            <person name="Bechner M."/>
            <person name="Brzezinski M.A."/>
            <person name="Chaal B.K."/>
            <person name="Chiovitti A."/>
            <person name="Davis A.K."/>
            <person name="Demarest M.S."/>
            <person name="Detter J.C."/>
            <person name="Glavina T."/>
            <person name="Goodstein D."/>
            <person name="Hadi M.Z."/>
            <person name="Hellsten U."/>
            <person name="Hildebrand M."/>
            <person name="Jenkins B.D."/>
            <person name="Jurka J."/>
            <person name="Kapitonov V.V."/>
            <person name="Kroger N."/>
            <person name="Lau W.W."/>
            <person name="Lane T.W."/>
            <person name="Larimer F.W."/>
            <person name="Lippmeier J.C."/>
            <person name="Lucas S."/>
            <person name="Medina M."/>
            <person name="Montsant A."/>
            <person name="Obornik M."/>
            <person name="Parker M.S."/>
            <person name="Palenik B."/>
            <person name="Pazour G.J."/>
            <person name="Richardson P.M."/>
            <person name="Rynearson T.A."/>
            <person name="Saito M.A."/>
            <person name="Schwartz D.C."/>
            <person name="Thamatrakoln K."/>
            <person name="Valentin K."/>
            <person name="Vardi A."/>
            <person name="Wilkerson F.P."/>
            <person name="Rokhsar D.S."/>
        </authorList>
    </citation>
    <scope>NUCLEOTIDE SEQUENCE [LARGE SCALE GENOMIC DNA]</scope>
    <source>
        <strain evidence="2 3">CCMP1335</strain>
    </source>
</reference>
<feature type="compositionally biased region" description="Basic and acidic residues" evidence="1">
    <location>
        <begin position="446"/>
        <end position="458"/>
    </location>
</feature>
<dbReference type="InterPro" id="IPR036134">
    <property type="entry name" value="Crypto/Photolyase_FAD-like_sf"/>
</dbReference>
<evidence type="ECO:0000313" key="2">
    <source>
        <dbReference type="EMBL" id="EED86915.1"/>
    </source>
</evidence>
<protein>
    <recommendedName>
        <fullName evidence="4">Cryptochrome/DNA photolyase FAD-binding domain-containing protein</fullName>
    </recommendedName>
</protein>
<sequence length="458" mass="51229">MVGSFDAPKLSLPMEDEELFCTSSELSHLFPSRWKPVCCENNTDVSDESAPTILPSAPDVRPFTSKELSDLYQSDDYFALDERATISEQRTKAKGSDAIQTPFHNFALHWPGADPTVPPCTQIIGTTTHGVNRWKTWLQNGGLNKYGKVRNDAKNVNGSSRMSAYLNLGIVSIFRVVSDAKRIQKQQNEKKGTMSKWDNKNKSGGDKFEEEIIKFREFSYAHAFSRLDYDDVTTLPRWSVQCLNDAFGASYGGSYNLSELASGKTNDVKWNAMQQYLVRTGELHNNVRMTWGKTVVEWRAERSANNDAYSTPAHLLLRTLCYLNDRYALDGLSPPSYSGLLWCVGWTDKPTSNGGIPTKPASQYRMTDEEFIEAERRLLSSSLVVSSSGGSSNAYQQRSVLDMMQPNSSSRVNAYKIGSKADNNNTPKGDKRKATIDSFFQKRPKTKDSADESKQVVG</sequence>
<gene>
    <name evidence="2" type="ORF">THAPSDRAFT_10414</name>
</gene>
<feature type="region of interest" description="Disordered" evidence="1">
    <location>
        <begin position="416"/>
        <end position="458"/>
    </location>
</feature>
<dbReference type="eggNOG" id="KOG0133">
    <property type="taxonomic scope" value="Eukaryota"/>
</dbReference>
<dbReference type="InterPro" id="IPR052219">
    <property type="entry name" value="Photolyase_Class-2"/>
</dbReference>
<dbReference type="RefSeq" id="XP_002296714.1">
    <property type="nucleotide sequence ID" value="XM_002296678.1"/>
</dbReference>
<dbReference type="AlphaFoldDB" id="B8LCK6"/>
<dbReference type="PANTHER" id="PTHR10211:SF0">
    <property type="entry name" value="DEOXYRIBODIPYRIMIDINE PHOTO-LYASE"/>
    <property type="match status" value="1"/>
</dbReference>
<dbReference type="STRING" id="35128.B8LCK6"/>
<dbReference type="FunFam" id="1.25.40.80:FF:000020">
    <property type="entry name" value="CPD photolyase type II"/>
    <property type="match status" value="1"/>
</dbReference>
<proteinExistence type="predicted"/>
<keyword evidence="3" id="KW-1185">Reference proteome</keyword>
<dbReference type="SUPFAM" id="SSF48173">
    <property type="entry name" value="Cryptochrome/photolyase FAD-binding domain"/>
    <property type="match status" value="1"/>
</dbReference>
<evidence type="ECO:0000256" key="1">
    <source>
        <dbReference type="SAM" id="MobiDB-lite"/>
    </source>
</evidence>
<organism evidence="2 3">
    <name type="scientific">Thalassiosira pseudonana</name>
    <name type="common">Marine diatom</name>
    <name type="synonym">Cyclotella nana</name>
    <dbReference type="NCBI Taxonomy" id="35128"/>
    <lineage>
        <taxon>Eukaryota</taxon>
        <taxon>Sar</taxon>
        <taxon>Stramenopiles</taxon>
        <taxon>Ochrophyta</taxon>
        <taxon>Bacillariophyta</taxon>
        <taxon>Coscinodiscophyceae</taxon>
        <taxon>Thalassiosirophycidae</taxon>
        <taxon>Thalassiosirales</taxon>
        <taxon>Thalassiosiraceae</taxon>
        <taxon>Thalassiosira</taxon>
    </lineage>
</organism>
<dbReference type="KEGG" id="tps:THAPSDRAFT_10414"/>
<name>B8LCK6_THAPS</name>
<evidence type="ECO:0008006" key="4">
    <source>
        <dbReference type="Google" id="ProtNLM"/>
    </source>
</evidence>
<dbReference type="Gene3D" id="1.25.40.80">
    <property type="match status" value="1"/>
</dbReference>
<dbReference type="Proteomes" id="UP000001449">
    <property type="component" value="Chromosome 16"/>
</dbReference>
<dbReference type="HOGENOM" id="CLU_597876_0_0_1"/>
<dbReference type="EMBL" id="DS999417">
    <property type="protein sequence ID" value="EED86915.1"/>
    <property type="molecule type" value="Genomic_DNA"/>
</dbReference>
<dbReference type="GeneID" id="7442522"/>
<dbReference type="InParanoid" id="B8LCK6"/>
<dbReference type="PANTHER" id="PTHR10211">
    <property type="entry name" value="DEOXYRIBODIPYRIMIDINE PHOTOLYASE"/>
    <property type="match status" value="1"/>
</dbReference>